<name>A0AAE0LQL7_9PEZI</name>
<evidence type="ECO:0000313" key="4">
    <source>
        <dbReference type="Proteomes" id="UP001278766"/>
    </source>
</evidence>
<feature type="compositionally biased region" description="Low complexity" evidence="1">
    <location>
        <begin position="57"/>
        <end position="76"/>
    </location>
</feature>
<dbReference type="Pfam" id="PF17183">
    <property type="entry name" value="Get5_C"/>
    <property type="match status" value="1"/>
</dbReference>
<dbReference type="Proteomes" id="UP001278766">
    <property type="component" value="Unassembled WGS sequence"/>
</dbReference>
<dbReference type="PROSITE" id="PS50053">
    <property type="entry name" value="UBIQUITIN_2"/>
    <property type="match status" value="1"/>
</dbReference>
<evidence type="ECO:0000259" key="2">
    <source>
        <dbReference type="PROSITE" id="PS50053"/>
    </source>
</evidence>
<proteinExistence type="predicted"/>
<dbReference type="Gene3D" id="1.10.286.70">
    <property type="entry name" value="Get5 dimerization domain"/>
    <property type="match status" value="1"/>
</dbReference>
<dbReference type="InterPro" id="IPR000626">
    <property type="entry name" value="Ubiquitin-like_dom"/>
</dbReference>
<dbReference type="EMBL" id="JAUEPN010000006">
    <property type="protein sequence ID" value="KAK3293284.1"/>
    <property type="molecule type" value="Genomic_DNA"/>
</dbReference>
<dbReference type="GeneID" id="87845118"/>
<comment type="caution">
    <text evidence="3">The sequence shown here is derived from an EMBL/GenBank/DDBJ whole genome shotgun (WGS) entry which is preliminary data.</text>
</comment>
<dbReference type="AlphaFoldDB" id="A0AAE0LQL7"/>
<keyword evidence="4" id="KW-1185">Reference proteome</keyword>
<dbReference type="InterPro" id="IPR029071">
    <property type="entry name" value="Ubiquitin-like_domsf"/>
</dbReference>
<dbReference type="CDD" id="cd17039">
    <property type="entry name" value="Ubl_ubiquitin_like"/>
    <property type="match status" value="1"/>
</dbReference>
<feature type="domain" description="Ubiquitin-like" evidence="2">
    <location>
        <begin position="86"/>
        <end position="147"/>
    </location>
</feature>
<dbReference type="InterPro" id="IPR024737">
    <property type="entry name" value="Get5_N"/>
</dbReference>
<feature type="region of interest" description="Disordered" evidence="1">
    <location>
        <begin position="17"/>
        <end position="94"/>
    </location>
</feature>
<evidence type="ECO:0000256" key="1">
    <source>
        <dbReference type="SAM" id="MobiDB-lite"/>
    </source>
</evidence>
<protein>
    <submittedName>
        <fullName evidence="3">Cell-cycle control medial ring component</fullName>
    </submittedName>
</protein>
<dbReference type="SUPFAM" id="SSF54236">
    <property type="entry name" value="Ubiquitin-like"/>
    <property type="match status" value="1"/>
</dbReference>
<organism evidence="3 4">
    <name type="scientific">Chaetomium fimeti</name>
    <dbReference type="NCBI Taxonomy" id="1854472"/>
    <lineage>
        <taxon>Eukaryota</taxon>
        <taxon>Fungi</taxon>
        <taxon>Dikarya</taxon>
        <taxon>Ascomycota</taxon>
        <taxon>Pezizomycotina</taxon>
        <taxon>Sordariomycetes</taxon>
        <taxon>Sordariomycetidae</taxon>
        <taxon>Sordariales</taxon>
        <taxon>Chaetomiaceae</taxon>
        <taxon>Chaetomium</taxon>
    </lineage>
</organism>
<reference evidence="3" key="2">
    <citation type="submission" date="2023-06" db="EMBL/GenBank/DDBJ databases">
        <authorList>
            <consortium name="Lawrence Berkeley National Laboratory"/>
            <person name="Haridas S."/>
            <person name="Hensen N."/>
            <person name="Bonometti L."/>
            <person name="Westerberg I."/>
            <person name="Brannstrom I.O."/>
            <person name="Guillou S."/>
            <person name="Cros-Aarteil S."/>
            <person name="Calhoun S."/>
            <person name="Kuo A."/>
            <person name="Mondo S."/>
            <person name="Pangilinan J."/>
            <person name="Riley R."/>
            <person name="Labutti K."/>
            <person name="Andreopoulos B."/>
            <person name="Lipzen A."/>
            <person name="Chen C."/>
            <person name="Yanf M."/>
            <person name="Daum C."/>
            <person name="Ng V."/>
            <person name="Clum A."/>
            <person name="Steindorff A."/>
            <person name="Ohm R."/>
            <person name="Martin F."/>
            <person name="Silar P."/>
            <person name="Natvig D."/>
            <person name="Lalanne C."/>
            <person name="Gautier V."/>
            <person name="Ament-Velasquez S.L."/>
            <person name="Kruys A."/>
            <person name="Hutchinson M.I."/>
            <person name="Powell A.J."/>
            <person name="Barry K."/>
            <person name="Miller A.N."/>
            <person name="Grigoriev I.V."/>
            <person name="Debuchy R."/>
            <person name="Gladieux P."/>
            <person name="Thoren M.H."/>
            <person name="Johannesson H."/>
        </authorList>
    </citation>
    <scope>NUCLEOTIDE SEQUENCE</scope>
    <source>
        <strain evidence="3">CBS 168.71</strain>
    </source>
</reference>
<accession>A0AAE0LQL7</accession>
<dbReference type="Gene3D" id="3.10.20.90">
    <property type="entry name" value="Phosphatidylinositol 3-kinase Catalytic Subunit, Chain A, domain 1"/>
    <property type="match status" value="1"/>
</dbReference>
<dbReference type="RefSeq" id="XP_062656798.1">
    <property type="nucleotide sequence ID" value="XM_062808170.1"/>
</dbReference>
<dbReference type="InterPro" id="IPR049256">
    <property type="entry name" value="Get5_C"/>
</dbReference>
<dbReference type="Pfam" id="PF12754">
    <property type="entry name" value="Get5_N"/>
    <property type="match status" value="1"/>
</dbReference>
<sequence>MATEILFAKTFLSLLDGRPPKISPDHIEDPRTYPSHSPYTLPRHASQKPFSKPPPATTTTPSDQPSSTTTTGTTTTKQNPGAAPATSVTLRSARNPPFELTLPAVALTTSLAEIKERVVAETGIPLDKIKLLVGKKPVGDSKVLKELVSSSSSSGGVGGVELGVMVLGGGAAFFKGVGGAVGGKKVDGAAAAGAGSGAGEVGGEGEAAVAAPVAQGLSGEGVLKTEAFWEDLKGYLQQRVRDEGVAGDALGVFRGAWEGRS</sequence>
<gene>
    <name evidence="3" type="ORF">B0H64DRAFT_476842</name>
</gene>
<reference evidence="3" key="1">
    <citation type="journal article" date="2023" name="Mol. Phylogenet. Evol.">
        <title>Genome-scale phylogeny and comparative genomics of the fungal order Sordariales.</title>
        <authorList>
            <person name="Hensen N."/>
            <person name="Bonometti L."/>
            <person name="Westerberg I."/>
            <person name="Brannstrom I.O."/>
            <person name="Guillou S."/>
            <person name="Cros-Aarteil S."/>
            <person name="Calhoun S."/>
            <person name="Haridas S."/>
            <person name="Kuo A."/>
            <person name="Mondo S."/>
            <person name="Pangilinan J."/>
            <person name="Riley R."/>
            <person name="LaButti K."/>
            <person name="Andreopoulos B."/>
            <person name="Lipzen A."/>
            <person name="Chen C."/>
            <person name="Yan M."/>
            <person name="Daum C."/>
            <person name="Ng V."/>
            <person name="Clum A."/>
            <person name="Steindorff A."/>
            <person name="Ohm R.A."/>
            <person name="Martin F."/>
            <person name="Silar P."/>
            <person name="Natvig D.O."/>
            <person name="Lalanne C."/>
            <person name="Gautier V."/>
            <person name="Ament-Velasquez S.L."/>
            <person name="Kruys A."/>
            <person name="Hutchinson M.I."/>
            <person name="Powell A.J."/>
            <person name="Barry K."/>
            <person name="Miller A.N."/>
            <person name="Grigoriev I.V."/>
            <person name="Debuchy R."/>
            <person name="Gladieux P."/>
            <person name="Hiltunen Thoren M."/>
            <person name="Johannesson H."/>
        </authorList>
    </citation>
    <scope>NUCLEOTIDE SEQUENCE</scope>
    <source>
        <strain evidence="3">CBS 168.71</strain>
    </source>
</reference>
<evidence type="ECO:0000313" key="3">
    <source>
        <dbReference type="EMBL" id="KAK3293284.1"/>
    </source>
</evidence>